<feature type="region of interest" description="Disordered" evidence="1">
    <location>
        <begin position="63"/>
        <end position="88"/>
    </location>
</feature>
<organism evidence="2 3">
    <name type="scientific">Loktanella salsilacus</name>
    <dbReference type="NCBI Taxonomy" id="195913"/>
    <lineage>
        <taxon>Bacteria</taxon>
        <taxon>Pseudomonadati</taxon>
        <taxon>Pseudomonadota</taxon>
        <taxon>Alphaproteobacteria</taxon>
        <taxon>Rhodobacterales</taxon>
        <taxon>Roseobacteraceae</taxon>
        <taxon>Loktanella</taxon>
    </lineage>
</organism>
<dbReference type="AlphaFoldDB" id="A0A1I4BM95"/>
<dbReference type="Pfam" id="PF04748">
    <property type="entry name" value="Polysacc_deac_2"/>
    <property type="match status" value="1"/>
</dbReference>
<dbReference type="SUPFAM" id="SSF88713">
    <property type="entry name" value="Glycoside hydrolase/deacetylase"/>
    <property type="match status" value="1"/>
</dbReference>
<name>A0A1I4BM95_9RHOB</name>
<dbReference type="STRING" id="195913.SAMN04488004_10133"/>
<keyword evidence="3" id="KW-1185">Reference proteome</keyword>
<evidence type="ECO:0000313" key="2">
    <source>
        <dbReference type="EMBL" id="SFK69683.1"/>
    </source>
</evidence>
<dbReference type="RefSeq" id="WP_090183904.1">
    <property type="nucleotide sequence ID" value="NZ_FOTF01000001.1"/>
</dbReference>
<protein>
    <submittedName>
        <fullName evidence="2">Uncharacterized conserved protein YibQ, putative polysaccharide deacetylase 2 family</fullName>
    </submittedName>
</protein>
<evidence type="ECO:0000313" key="3">
    <source>
        <dbReference type="Proteomes" id="UP000199550"/>
    </source>
</evidence>
<dbReference type="InterPro" id="IPR011330">
    <property type="entry name" value="Glyco_hydro/deAcase_b/a-brl"/>
</dbReference>
<evidence type="ECO:0000256" key="1">
    <source>
        <dbReference type="SAM" id="MobiDB-lite"/>
    </source>
</evidence>
<dbReference type="Proteomes" id="UP000199550">
    <property type="component" value="Unassembled WGS sequence"/>
</dbReference>
<reference evidence="3" key="1">
    <citation type="submission" date="2016-10" db="EMBL/GenBank/DDBJ databases">
        <authorList>
            <person name="Varghese N."/>
            <person name="Submissions S."/>
        </authorList>
    </citation>
    <scope>NUCLEOTIDE SEQUENCE [LARGE SCALE GENOMIC DNA]</scope>
    <source>
        <strain evidence="3">DSM 16199</strain>
    </source>
</reference>
<dbReference type="Gene3D" id="3.20.20.370">
    <property type="entry name" value="Glycoside hydrolase/deacetylase"/>
    <property type="match status" value="1"/>
</dbReference>
<gene>
    <name evidence="2" type="ORF">SAMN04488004_10133</name>
</gene>
<dbReference type="GO" id="GO:0005975">
    <property type="term" value="P:carbohydrate metabolic process"/>
    <property type="evidence" value="ECO:0007669"/>
    <property type="project" value="InterPro"/>
</dbReference>
<sequence>MAFLKGAFWGVVIGGAGAAVVSVMAPQPAGVTPPQAPLVVLDDAPQMAPANTDALPQVAGVDAPTAPAPVDALTAPDAAPDDAPGAENDALAAPLAADAPAAPVAPDVPVAALATEPSGDEPVFPNPQSMPPQLPDAEADIIVDATADTPVIVVTPDADAPLIIVEEEPAPEAVAELPEAPQAEMPEVADTAEAEAAPEIAPEDMPAQIEAAPEAQSAEAAPLVIDTPPAAQPAPKADLPAVVTIIDTPSTGLPGGTGNVVIRRPGLDQAEPEVVDPAPEPEVTDAMPALIRYGAFFDNAADLPLMSVVLIDDGIMSDGARALADVPFPVTVLLDPSAVGASERMEAYAAAGIEIGALVSLPDGGTSNDAAIALEGTFDALPRAVVLVATEDHPIPSQSDITGRIMDALSDDGRGLLMPDGGLNSTLRAAAAADVRAATIYRDLDGNGQDARVIRRFIDQAAFRARQQPGVVLLGRIRPETISALILWGTANRAGQVALAPLSTTLLAQ</sequence>
<dbReference type="InterPro" id="IPR006837">
    <property type="entry name" value="Divergent_DAC"/>
</dbReference>
<accession>A0A1I4BM95</accession>
<dbReference type="OrthoDB" id="7658418at2"/>
<proteinExistence type="predicted"/>
<dbReference type="EMBL" id="FOTF01000001">
    <property type="protein sequence ID" value="SFK69683.1"/>
    <property type="molecule type" value="Genomic_DNA"/>
</dbReference>